<evidence type="ECO:0000313" key="2">
    <source>
        <dbReference type="EMBL" id="KAJ3601158.1"/>
    </source>
</evidence>
<feature type="compositionally biased region" description="Gly residues" evidence="1">
    <location>
        <begin position="38"/>
        <end position="47"/>
    </location>
</feature>
<accession>A0A9Q0E8T0</accession>
<feature type="compositionally biased region" description="Polar residues" evidence="1">
    <location>
        <begin position="78"/>
        <end position="88"/>
    </location>
</feature>
<dbReference type="Proteomes" id="UP001148018">
    <property type="component" value="Unassembled WGS sequence"/>
</dbReference>
<evidence type="ECO:0000313" key="3">
    <source>
        <dbReference type="Proteomes" id="UP001148018"/>
    </source>
</evidence>
<feature type="region of interest" description="Disordered" evidence="1">
    <location>
        <begin position="18"/>
        <end position="96"/>
    </location>
</feature>
<sequence>MKGSVVCGPRGCIVPVRRWKCSGDNPRGFGPKSPARRGGSGDQGGEGATLRQSPGPPPTHLTGPVAAQRRGGAWAPAYSSTRGLSTAGSIEGPWVT</sequence>
<proteinExistence type="predicted"/>
<dbReference type="EMBL" id="JANIIK010000047">
    <property type="protein sequence ID" value="KAJ3601158.1"/>
    <property type="molecule type" value="Genomic_DNA"/>
</dbReference>
<evidence type="ECO:0000256" key="1">
    <source>
        <dbReference type="SAM" id="MobiDB-lite"/>
    </source>
</evidence>
<protein>
    <submittedName>
        <fullName evidence="2">Uncharacterized protein</fullName>
    </submittedName>
</protein>
<comment type="caution">
    <text evidence="2">The sequence shown here is derived from an EMBL/GenBank/DDBJ whole genome shotgun (WGS) entry which is preliminary data.</text>
</comment>
<name>A0A9Q0E8T0_9TELE</name>
<gene>
    <name evidence="2" type="ORF">NHX12_032131</name>
</gene>
<reference evidence="2" key="1">
    <citation type="submission" date="2022-07" db="EMBL/GenBank/DDBJ databases">
        <title>Chromosome-level genome of Muraenolepis orangiensis.</title>
        <authorList>
            <person name="Kim J."/>
        </authorList>
    </citation>
    <scope>NUCLEOTIDE SEQUENCE</scope>
    <source>
        <strain evidence="2">KU_S4_2022</strain>
        <tissue evidence="2">Muscle</tissue>
    </source>
</reference>
<dbReference type="AlphaFoldDB" id="A0A9Q0E8T0"/>
<keyword evidence="3" id="KW-1185">Reference proteome</keyword>
<organism evidence="2 3">
    <name type="scientific">Muraenolepis orangiensis</name>
    <name type="common">Patagonian moray cod</name>
    <dbReference type="NCBI Taxonomy" id="630683"/>
    <lineage>
        <taxon>Eukaryota</taxon>
        <taxon>Metazoa</taxon>
        <taxon>Chordata</taxon>
        <taxon>Craniata</taxon>
        <taxon>Vertebrata</taxon>
        <taxon>Euteleostomi</taxon>
        <taxon>Actinopterygii</taxon>
        <taxon>Neopterygii</taxon>
        <taxon>Teleostei</taxon>
        <taxon>Neoteleostei</taxon>
        <taxon>Acanthomorphata</taxon>
        <taxon>Zeiogadaria</taxon>
        <taxon>Gadariae</taxon>
        <taxon>Gadiformes</taxon>
        <taxon>Muraenolepidoidei</taxon>
        <taxon>Muraenolepididae</taxon>
        <taxon>Muraenolepis</taxon>
    </lineage>
</organism>